<organism evidence="2 3">
    <name type="scientific">Hydnum rufescens UP504</name>
    <dbReference type="NCBI Taxonomy" id="1448309"/>
    <lineage>
        <taxon>Eukaryota</taxon>
        <taxon>Fungi</taxon>
        <taxon>Dikarya</taxon>
        <taxon>Basidiomycota</taxon>
        <taxon>Agaricomycotina</taxon>
        <taxon>Agaricomycetes</taxon>
        <taxon>Cantharellales</taxon>
        <taxon>Hydnaceae</taxon>
        <taxon>Hydnum</taxon>
    </lineage>
</organism>
<evidence type="ECO:0000256" key="1">
    <source>
        <dbReference type="SAM" id="MobiDB-lite"/>
    </source>
</evidence>
<proteinExistence type="predicted"/>
<dbReference type="Proteomes" id="UP000886523">
    <property type="component" value="Unassembled WGS sequence"/>
</dbReference>
<keyword evidence="3" id="KW-1185">Reference proteome</keyword>
<name>A0A9P6DX37_9AGAM</name>
<reference evidence="2" key="1">
    <citation type="journal article" date="2020" name="Nat. Commun.">
        <title>Large-scale genome sequencing of mycorrhizal fungi provides insights into the early evolution of symbiotic traits.</title>
        <authorList>
            <person name="Miyauchi S."/>
            <person name="Kiss E."/>
            <person name="Kuo A."/>
            <person name="Drula E."/>
            <person name="Kohler A."/>
            <person name="Sanchez-Garcia M."/>
            <person name="Morin E."/>
            <person name="Andreopoulos B."/>
            <person name="Barry K.W."/>
            <person name="Bonito G."/>
            <person name="Buee M."/>
            <person name="Carver A."/>
            <person name="Chen C."/>
            <person name="Cichocki N."/>
            <person name="Clum A."/>
            <person name="Culley D."/>
            <person name="Crous P.W."/>
            <person name="Fauchery L."/>
            <person name="Girlanda M."/>
            <person name="Hayes R.D."/>
            <person name="Keri Z."/>
            <person name="LaButti K."/>
            <person name="Lipzen A."/>
            <person name="Lombard V."/>
            <person name="Magnuson J."/>
            <person name="Maillard F."/>
            <person name="Murat C."/>
            <person name="Nolan M."/>
            <person name="Ohm R.A."/>
            <person name="Pangilinan J."/>
            <person name="Pereira M.F."/>
            <person name="Perotto S."/>
            <person name="Peter M."/>
            <person name="Pfister S."/>
            <person name="Riley R."/>
            <person name="Sitrit Y."/>
            <person name="Stielow J.B."/>
            <person name="Szollosi G."/>
            <person name="Zifcakova L."/>
            <person name="Stursova M."/>
            <person name="Spatafora J.W."/>
            <person name="Tedersoo L."/>
            <person name="Vaario L.M."/>
            <person name="Yamada A."/>
            <person name="Yan M."/>
            <person name="Wang P."/>
            <person name="Xu J."/>
            <person name="Bruns T."/>
            <person name="Baldrian P."/>
            <person name="Vilgalys R."/>
            <person name="Dunand C."/>
            <person name="Henrissat B."/>
            <person name="Grigoriev I.V."/>
            <person name="Hibbett D."/>
            <person name="Nagy L.G."/>
            <person name="Martin F.M."/>
        </authorList>
    </citation>
    <scope>NUCLEOTIDE SEQUENCE</scope>
    <source>
        <strain evidence="2">UP504</strain>
    </source>
</reference>
<dbReference type="AlphaFoldDB" id="A0A9P6DX37"/>
<evidence type="ECO:0000313" key="3">
    <source>
        <dbReference type="Proteomes" id="UP000886523"/>
    </source>
</evidence>
<sequence>MMMDEIQYHTPLQGLFSHYKTPPEASTDETQGENRITPTPTKVHPMRRPTRPHTKRCTAAEHRPSTQHPNAHNLCNERSSTIPHTHCSGCVVISATEDHTHGPSPEHCNPHDNGQSTVPHLLWWVGSYQTVPTQKPAQQEHEEALKNMNAQLPKTRARAMRTKPETHMSTKTCTSLGSWTCMNIRPSPP</sequence>
<comment type="caution">
    <text evidence="2">The sequence shown here is derived from an EMBL/GenBank/DDBJ whole genome shotgun (WGS) entry which is preliminary data.</text>
</comment>
<accession>A0A9P6DX37</accession>
<feature type="region of interest" description="Disordered" evidence="1">
    <location>
        <begin position="15"/>
        <end position="52"/>
    </location>
</feature>
<gene>
    <name evidence="2" type="ORF">BS47DRAFT_1359822</name>
</gene>
<dbReference type="EMBL" id="MU128934">
    <property type="protein sequence ID" value="KAF9517042.1"/>
    <property type="molecule type" value="Genomic_DNA"/>
</dbReference>
<protein>
    <submittedName>
        <fullName evidence="2">Uncharacterized protein</fullName>
    </submittedName>
</protein>
<evidence type="ECO:0000313" key="2">
    <source>
        <dbReference type="EMBL" id="KAF9517042.1"/>
    </source>
</evidence>